<gene>
    <name evidence="1" type="ORF">A2264_01450</name>
</gene>
<dbReference type="Proteomes" id="UP000176614">
    <property type="component" value="Unassembled WGS sequence"/>
</dbReference>
<evidence type="ECO:0000313" key="1">
    <source>
        <dbReference type="EMBL" id="OGC63378.1"/>
    </source>
</evidence>
<dbReference type="EMBL" id="MEVT01000006">
    <property type="protein sequence ID" value="OGC63378.1"/>
    <property type="molecule type" value="Genomic_DNA"/>
</dbReference>
<sequence>MFNLPTRNLAAETKFQQLLSLGMPSGDYAIFGSAPLWVYNITQELHDLDVIARGAAWEIAKTKGVLQPTKSNHGRELILFEGNIEISNKWITGEWNINELIDTSEIVQGVRLVNLEYIIREKLINHRERDKEDLKKIEEFISLNRLPIPLPSTVRPLWEEKI</sequence>
<dbReference type="SUPFAM" id="SSF81301">
    <property type="entry name" value="Nucleotidyltransferase"/>
    <property type="match status" value="1"/>
</dbReference>
<protein>
    <submittedName>
        <fullName evidence="1">Uncharacterized protein</fullName>
    </submittedName>
</protein>
<dbReference type="AlphaFoldDB" id="A0A1F4W267"/>
<organism evidence="1 2">
    <name type="scientific">candidate division WWE3 bacterium RIFOXYA2_FULL_46_9</name>
    <dbReference type="NCBI Taxonomy" id="1802636"/>
    <lineage>
        <taxon>Bacteria</taxon>
        <taxon>Katanobacteria</taxon>
    </lineage>
</organism>
<name>A0A1F4W267_UNCKA</name>
<proteinExistence type="predicted"/>
<comment type="caution">
    <text evidence="1">The sequence shown here is derived from an EMBL/GenBank/DDBJ whole genome shotgun (WGS) entry which is preliminary data.</text>
</comment>
<reference evidence="1 2" key="1">
    <citation type="journal article" date="2016" name="Nat. Commun.">
        <title>Thousands of microbial genomes shed light on interconnected biogeochemical processes in an aquifer system.</title>
        <authorList>
            <person name="Anantharaman K."/>
            <person name="Brown C.T."/>
            <person name="Hug L.A."/>
            <person name="Sharon I."/>
            <person name="Castelle C.J."/>
            <person name="Probst A.J."/>
            <person name="Thomas B.C."/>
            <person name="Singh A."/>
            <person name="Wilkins M.J."/>
            <person name="Karaoz U."/>
            <person name="Brodie E.L."/>
            <person name="Williams K.H."/>
            <person name="Hubbard S.S."/>
            <person name="Banfield J.F."/>
        </authorList>
    </citation>
    <scope>NUCLEOTIDE SEQUENCE [LARGE SCALE GENOMIC DNA]</scope>
</reference>
<accession>A0A1F4W267</accession>
<evidence type="ECO:0000313" key="2">
    <source>
        <dbReference type="Proteomes" id="UP000176614"/>
    </source>
</evidence>
<dbReference type="InterPro" id="IPR043519">
    <property type="entry name" value="NT_sf"/>
</dbReference>